<evidence type="ECO:0000313" key="5">
    <source>
        <dbReference type="Proteomes" id="UP000623687"/>
    </source>
</evidence>
<evidence type="ECO:0000259" key="3">
    <source>
        <dbReference type="Pfam" id="PF01926"/>
    </source>
</evidence>
<organism evidence="4 5">
    <name type="scientific">Pleurotus ostreatus</name>
    <name type="common">Oyster mushroom</name>
    <name type="synonym">White-rot fungus</name>
    <dbReference type="NCBI Taxonomy" id="5322"/>
    <lineage>
        <taxon>Eukaryota</taxon>
        <taxon>Fungi</taxon>
        <taxon>Dikarya</taxon>
        <taxon>Basidiomycota</taxon>
        <taxon>Agaricomycotina</taxon>
        <taxon>Agaricomycetes</taxon>
        <taxon>Agaricomycetidae</taxon>
        <taxon>Agaricales</taxon>
        <taxon>Pleurotineae</taxon>
        <taxon>Pleurotaceae</taxon>
        <taxon>Pleurotus</taxon>
    </lineage>
</organism>
<dbReference type="InterPro" id="IPR006073">
    <property type="entry name" value="GTP-bd"/>
</dbReference>
<keyword evidence="1" id="KW-0175">Coiled coil</keyword>
<dbReference type="Gene3D" id="3.40.50.300">
    <property type="entry name" value="P-loop containing nucleotide triphosphate hydrolases"/>
    <property type="match status" value="1"/>
</dbReference>
<name>A0A8H6ZQU2_PLEOS</name>
<sequence>MEDPGPRWFNTYFPIYTNYEVEFPIGSLSTAELTERLSSSPRAKGPSYSSQPVKEPHNTRLKSTPTGSYRSPKPSSERDANSSGDEVLIAVMGATGSGKTTFINTASGSALRVGSGLMSCTNTVQASQPFSFDGRTVRLIDTPGFDDTTRTDTDVLTMIAAFLSGTYQHGVKLSGVIYIHRISDFRMGGTSTRNFRMFRELCGDTTLRNVVIVTNMWGEVSVDIGEAREEELKNRDIFFKPVLGKGAQMKRHDNTFDSACTIIRCIAFKAPLPLRIQRELVDEKKDITETAAGAELGRELHEQAMRYKAEQRQLQDEMNEALRQKDEQAREELEQATAQLNQDMMRVQNESYRLAASYAEEKERFQRRMQDLEVTSRLEIERQAAEYKRRIDEVNDTLRQTREAELREKMELAATLQRLQKQHAEAPRPGLFASIGSALDSIFHR</sequence>
<feature type="coiled-coil region" evidence="1">
    <location>
        <begin position="297"/>
        <end position="422"/>
    </location>
</feature>
<dbReference type="Proteomes" id="UP000623687">
    <property type="component" value="Unassembled WGS sequence"/>
</dbReference>
<dbReference type="VEuPathDB" id="FungiDB:PC9H_009489"/>
<evidence type="ECO:0000313" key="4">
    <source>
        <dbReference type="EMBL" id="KAF7424186.1"/>
    </source>
</evidence>
<dbReference type="GO" id="GO:0005525">
    <property type="term" value="F:GTP binding"/>
    <property type="evidence" value="ECO:0007669"/>
    <property type="project" value="InterPro"/>
</dbReference>
<keyword evidence="5" id="KW-1185">Reference proteome</keyword>
<dbReference type="InterPro" id="IPR027417">
    <property type="entry name" value="P-loop_NTPase"/>
</dbReference>
<feature type="region of interest" description="Disordered" evidence="2">
    <location>
        <begin position="33"/>
        <end position="84"/>
    </location>
</feature>
<feature type="domain" description="G" evidence="3">
    <location>
        <begin position="89"/>
        <end position="146"/>
    </location>
</feature>
<feature type="compositionally biased region" description="Polar residues" evidence="2">
    <location>
        <begin position="33"/>
        <end position="52"/>
    </location>
</feature>
<accession>A0A8H6ZQU2</accession>
<dbReference type="CDD" id="cd00882">
    <property type="entry name" value="Ras_like_GTPase"/>
    <property type="match status" value="1"/>
</dbReference>
<evidence type="ECO:0000256" key="2">
    <source>
        <dbReference type="SAM" id="MobiDB-lite"/>
    </source>
</evidence>
<gene>
    <name evidence="4" type="ORF">PC9H_009489</name>
</gene>
<dbReference type="OrthoDB" id="8954335at2759"/>
<dbReference type="GeneID" id="59379307"/>
<dbReference type="SUPFAM" id="SSF52540">
    <property type="entry name" value="P-loop containing nucleoside triphosphate hydrolases"/>
    <property type="match status" value="1"/>
</dbReference>
<protein>
    <recommendedName>
        <fullName evidence="3">G domain-containing protein</fullName>
    </recommendedName>
</protein>
<dbReference type="Pfam" id="PF01926">
    <property type="entry name" value="MMR_HSR1"/>
    <property type="match status" value="1"/>
</dbReference>
<reference evidence="4" key="1">
    <citation type="submission" date="2019-07" db="EMBL/GenBank/DDBJ databases">
        <authorList>
            <person name="Palmer J.M."/>
        </authorList>
    </citation>
    <scope>NUCLEOTIDE SEQUENCE</scope>
    <source>
        <strain evidence="4">PC9</strain>
    </source>
</reference>
<evidence type="ECO:0000256" key="1">
    <source>
        <dbReference type="SAM" id="Coils"/>
    </source>
</evidence>
<comment type="caution">
    <text evidence="4">The sequence shown here is derived from an EMBL/GenBank/DDBJ whole genome shotgun (WGS) entry which is preliminary data.</text>
</comment>
<dbReference type="RefSeq" id="XP_036628380.1">
    <property type="nucleotide sequence ID" value="XM_036778991.1"/>
</dbReference>
<proteinExistence type="predicted"/>
<dbReference type="AlphaFoldDB" id="A0A8H6ZQU2"/>
<dbReference type="EMBL" id="JACETU010000007">
    <property type="protein sequence ID" value="KAF7424186.1"/>
    <property type="molecule type" value="Genomic_DNA"/>
</dbReference>